<dbReference type="SUPFAM" id="SSF51230">
    <property type="entry name" value="Single hybrid motif"/>
    <property type="match status" value="1"/>
</dbReference>
<evidence type="ECO:0000256" key="1">
    <source>
        <dbReference type="ARBA" id="ARBA00023267"/>
    </source>
</evidence>
<comment type="caution">
    <text evidence="3">The sequence shown here is derived from an EMBL/GenBank/DDBJ whole genome shotgun (WGS) entry which is preliminary data.</text>
</comment>
<proteinExistence type="predicted"/>
<organism evidence="3 4">
    <name type="scientific">Fusobacterium necrophorum</name>
    <dbReference type="NCBI Taxonomy" id="859"/>
    <lineage>
        <taxon>Bacteria</taxon>
        <taxon>Fusobacteriati</taxon>
        <taxon>Fusobacteriota</taxon>
        <taxon>Fusobacteriia</taxon>
        <taxon>Fusobacteriales</taxon>
        <taxon>Fusobacteriaceae</taxon>
        <taxon>Fusobacterium</taxon>
    </lineage>
</organism>
<sequence length="171" mass="19017">MLYLEELIRGPLREKERAKPKIHHKKQKIDPILLDAILTILLGGNDMIRKFKVTVDGKVHHIEIEETTVGASTMDFSAPKVIVEQKEVEISPQTDVEFTSIKDRVTVPIAGTISTIAVSVGQTVKEGDLLFVFEAMKMENEAISSCDGIVGNIYKKEKDSVSPNEVVMEIL</sequence>
<dbReference type="Gene3D" id="2.40.50.100">
    <property type="match status" value="1"/>
</dbReference>
<dbReference type="InterPro" id="IPR011053">
    <property type="entry name" value="Single_hybrid_motif"/>
</dbReference>
<dbReference type="PANTHER" id="PTHR45266:SF3">
    <property type="entry name" value="OXALOACETATE DECARBOXYLASE ALPHA CHAIN"/>
    <property type="match status" value="1"/>
</dbReference>
<feature type="domain" description="Lipoyl-binding" evidence="2">
    <location>
        <begin position="105"/>
        <end position="170"/>
    </location>
</feature>
<dbReference type="Pfam" id="PF00364">
    <property type="entry name" value="Biotin_lipoyl"/>
    <property type="match status" value="1"/>
</dbReference>
<gene>
    <name evidence="3" type="ORF">EPT53_09995</name>
</gene>
<dbReference type="AlphaFoldDB" id="A0A4Q2KSG1"/>
<dbReference type="Proteomes" id="UP000289216">
    <property type="component" value="Unassembled WGS sequence"/>
</dbReference>
<dbReference type="EMBL" id="SBAP01000036">
    <property type="protein sequence ID" value="RXZ68404.1"/>
    <property type="molecule type" value="Genomic_DNA"/>
</dbReference>
<evidence type="ECO:0000259" key="2">
    <source>
        <dbReference type="Pfam" id="PF00364"/>
    </source>
</evidence>
<reference evidence="3 4" key="1">
    <citation type="submission" date="2019-01" db="EMBL/GenBank/DDBJ databases">
        <title>Fusobacterium necrophorum Isolated From the Uterus of Dairy Cows.</title>
        <authorList>
            <person name="Francis A.M."/>
        </authorList>
    </citation>
    <scope>NUCLEOTIDE SEQUENCE [LARGE SCALE GENOMIC DNA]</scope>
    <source>
        <strain evidence="3 4">KG35</strain>
    </source>
</reference>
<evidence type="ECO:0000313" key="4">
    <source>
        <dbReference type="Proteomes" id="UP000289216"/>
    </source>
</evidence>
<accession>A0A4Q2KSG1</accession>
<evidence type="ECO:0000313" key="3">
    <source>
        <dbReference type="EMBL" id="RXZ68404.1"/>
    </source>
</evidence>
<protein>
    <submittedName>
        <fullName evidence="3">Biotin/lipoyl-binding protein</fullName>
    </submittedName>
</protein>
<dbReference type="PANTHER" id="PTHR45266">
    <property type="entry name" value="OXALOACETATE DECARBOXYLASE ALPHA CHAIN"/>
    <property type="match status" value="1"/>
</dbReference>
<keyword evidence="1" id="KW-0092">Biotin</keyword>
<name>A0A4Q2KSG1_9FUSO</name>
<dbReference type="CDD" id="cd06850">
    <property type="entry name" value="biotinyl_domain"/>
    <property type="match status" value="1"/>
</dbReference>
<dbReference type="InterPro" id="IPR050709">
    <property type="entry name" value="Biotin_Carboxyl_Carrier/Decarb"/>
</dbReference>
<dbReference type="InterPro" id="IPR000089">
    <property type="entry name" value="Biotin_lipoyl"/>
</dbReference>